<feature type="binding site" evidence="7">
    <location>
        <begin position="41"/>
        <end position="42"/>
    </location>
    <ligand>
        <name>substrate</name>
    </ligand>
</feature>
<evidence type="ECO:0000256" key="5">
    <source>
        <dbReference type="ARBA" id="ARBA00023235"/>
    </source>
</evidence>
<dbReference type="PROSITE" id="PS00924">
    <property type="entry name" value="ASP_GLU_RACEMASE_2"/>
    <property type="match status" value="1"/>
</dbReference>
<accession>A0A7X3H2K6</accession>
<evidence type="ECO:0000256" key="1">
    <source>
        <dbReference type="ARBA" id="ARBA00001602"/>
    </source>
</evidence>
<keyword evidence="4 7" id="KW-0573">Peptidoglycan synthesis</keyword>
<dbReference type="SUPFAM" id="SSF53681">
    <property type="entry name" value="Aspartate/glutamate racemase"/>
    <property type="match status" value="2"/>
</dbReference>
<comment type="catalytic activity">
    <reaction evidence="1 7">
        <text>L-glutamate = D-glutamate</text>
        <dbReference type="Rhea" id="RHEA:12813"/>
        <dbReference type="ChEBI" id="CHEBI:29985"/>
        <dbReference type="ChEBI" id="CHEBI:29986"/>
        <dbReference type="EC" id="5.1.1.3"/>
    </reaction>
</comment>
<dbReference type="HAMAP" id="MF_00258">
    <property type="entry name" value="Glu_racemase"/>
    <property type="match status" value="1"/>
</dbReference>
<protein>
    <recommendedName>
        <fullName evidence="2 7">Glutamate racemase</fullName>
        <ecNumber evidence="2 7">5.1.1.3</ecNumber>
    </recommendedName>
</protein>
<feature type="binding site" evidence="7">
    <location>
        <begin position="9"/>
        <end position="10"/>
    </location>
    <ligand>
        <name>substrate</name>
    </ligand>
</feature>
<dbReference type="InterPro" id="IPR001920">
    <property type="entry name" value="Asp/Glu_race"/>
</dbReference>
<dbReference type="PROSITE" id="PS00923">
    <property type="entry name" value="ASP_GLU_RACEMASE_1"/>
    <property type="match status" value="1"/>
</dbReference>
<evidence type="ECO:0000256" key="7">
    <source>
        <dbReference type="HAMAP-Rule" id="MF_00258"/>
    </source>
</evidence>
<dbReference type="GO" id="GO:0071555">
    <property type="term" value="P:cell wall organization"/>
    <property type="evidence" value="ECO:0007669"/>
    <property type="project" value="UniProtKB-KW"/>
</dbReference>
<dbReference type="UniPathway" id="UPA00219"/>
<dbReference type="GO" id="GO:0008881">
    <property type="term" value="F:glutamate racemase activity"/>
    <property type="evidence" value="ECO:0007669"/>
    <property type="project" value="UniProtKB-UniRule"/>
</dbReference>
<keyword evidence="6 7" id="KW-0961">Cell wall biogenesis/degradation</keyword>
<sequence>MAGPVLIFDSGVGGLSVVAELRAHNPEAALCYACDNAMLPYGTREDNWLTARILAVCSAAVDACRPSILVVACNTASTLALGKLREHLSIPVVGTVPAIKPAAQASRTHHIGLLATSATIARPYTHRLIDAFASDCQVTRVAADELVVEAETLLATGKAPNTTRINAVLSPIWQATRQTPPMDAVVLGCTHFPLLLPWLVELAPCPLNWIDSSPAIARRVAQVAPDLATHPLDGSCFTTAPITPLEPRLAAYGFVDFHLLDIPQIS</sequence>
<feature type="active site" description="Proton donor/acceptor" evidence="7">
    <location>
        <position position="73"/>
    </location>
</feature>
<gene>
    <name evidence="7" type="primary">murI</name>
    <name evidence="8" type="ORF">GPM19_14485</name>
</gene>
<dbReference type="Pfam" id="PF01177">
    <property type="entry name" value="Asp_Glu_race"/>
    <property type="match status" value="1"/>
</dbReference>
<keyword evidence="5 7" id="KW-0413">Isomerase</keyword>
<keyword evidence="9" id="KW-1185">Reference proteome</keyword>
<dbReference type="AlphaFoldDB" id="A0A7X3H2K6"/>
<evidence type="ECO:0000313" key="9">
    <source>
        <dbReference type="Proteomes" id="UP000437638"/>
    </source>
</evidence>
<feature type="binding site" evidence="7">
    <location>
        <begin position="74"/>
        <end position="75"/>
    </location>
    <ligand>
        <name>substrate</name>
    </ligand>
</feature>
<comment type="pathway">
    <text evidence="7">Cell wall biogenesis; peptidoglycan biosynthesis.</text>
</comment>
<reference evidence="8 9" key="1">
    <citation type="submission" date="2019-12" db="EMBL/GenBank/DDBJ databases">
        <title>Halomonas rutogse sp. nov. isolated from two lakes on Tibetan Plateau.</title>
        <authorList>
            <person name="Gao P."/>
        </authorList>
    </citation>
    <scope>NUCLEOTIDE SEQUENCE [LARGE SCALE GENOMIC DNA]</scope>
    <source>
        <strain evidence="8 9">ZH2S</strain>
    </source>
</reference>
<dbReference type="PANTHER" id="PTHR21198">
    <property type="entry name" value="GLUTAMATE RACEMASE"/>
    <property type="match status" value="1"/>
</dbReference>
<name>A0A7X3H2K6_9GAMM</name>
<comment type="similarity">
    <text evidence="7">Belongs to the aspartate/glutamate racemases family.</text>
</comment>
<dbReference type="EC" id="5.1.1.3" evidence="2 7"/>
<dbReference type="InterPro" id="IPR015942">
    <property type="entry name" value="Asp/Glu/hydantoin_racemase"/>
</dbReference>
<comment type="caution">
    <text evidence="8">The sequence shown here is derived from an EMBL/GenBank/DDBJ whole genome shotgun (WGS) entry which is preliminary data.</text>
</comment>
<evidence type="ECO:0000256" key="4">
    <source>
        <dbReference type="ARBA" id="ARBA00022984"/>
    </source>
</evidence>
<dbReference type="RefSeq" id="WP_160419770.1">
    <property type="nucleotide sequence ID" value="NZ_WTKP01000013.1"/>
</dbReference>
<proteinExistence type="inferred from homology"/>
<keyword evidence="3 7" id="KW-0133">Cell shape</keyword>
<feature type="binding site" evidence="7">
    <location>
        <begin position="190"/>
        <end position="191"/>
    </location>
    <ligand>
        <name>substrate</name>
    </ligand>
</feature>
<dbReference type="InterPro" id="IPR033134">
    <property type="entry name" value="Asp/Glu_racemase_AS_2"/>
</dbReference>
<dbReference type="NCBIfam" id="TIGR00067">
    <property type="entry name" value="glut_race"/>
    <property type="match status" value="1"/>
</dbReference>
<dbReference type="Proteomes" id="UP000437638">
    <property type="component" value="Unassembled WGS sequence"/>
</dbReference>
<feature type="active site" description="Proton donor/acceptor" evidence="7">
    <location>
        <position position="189"/>
    </location>
</feature>
<organism evidence="8 9">
    <name type="scientific">Vreelandella zhuhanensis</name>
    <dbReference type="NCBI Taxonomy" id="2684210"/>
    <lineage>
        <taxon>Bacteria</taxon>
        <taxon>Pseudomonadati</taxon>
        <taxon>Pseudomonadota</taxon>
        <taxon>Gammaproteobacteria</taxon>
        <taxon>Oceanospirillales</taxon>
        <taxon>Halomonadaceae</taxon>
        <taxon>Vreelandella</taxon>
    </lineage>
</organism>
<dbReference type="Gene3D" id="3.40.50.1860">
    <property type="match status" value="2"/>
</dbReference>
<dbReference type="GO" id="GO:0008360">
    <property type="term" value="P:regulation of cell shape"/>
    <property type="evidence" value="ECO:0007669"/>
    <property type="project" value="UniProtKB-KW"/>
</dbReference>
<dbReference type="EMBL" id="WTKP01000013">
    <property type="protein sequence ID" value="MWJ29387.1"/>
    <property type="molecule type" value="Genomic_DNA"/>
</dbReference>
<dbReference type="InterPro" id="IPR004391">
    <property type="entry name" value="Glu_race"/>
</dbReference>
<dbReference type="PANTHER" id="PTHR21198:SF2">
    <property type="entry name" value="GLUTAMATE RACEMASE"/>
    <property type="match status" value="1"/>
</dbReference>
<evidence type="ECO:0000256" key="2">
    <source>
        <dbReference type="ARBA" id="ARBA00013090"/>
    </source>
</evidence>
<evidence type="ECO:0000313" key="8">
    <source>
        <dbReference type="EMBL" id="MWJ29387.1"/>
    </source>
</evidence>
<dbReference type="GO" id="GO:0009252">
    <property type="term" value="P:peptidoglycan biosynthetic process"/>
    <property type="evidence" value="ECO:0007669"/>
    <property type="project" value="UniProtKB-UniRule"/>
</dbReference>
<comment type="function">
    <text evidence="7">Provides the (R)-glutamate required for cell wall biosynthesis.</text>
</comment>
<dbReference type="InterPro" id="IPR018187">
    <property type="entry name" value="Asp/Glu_racemase_AS_1"/>
</dbReference>
<evidence type="ECO:0000256" key="3">
    <source>
        <dbReference type="ARBA" id="ARBA00022960"/>
    </source>
</evidence>
<evidence type="ECO:0000256" key="6">
    <source>
        <dbReference type="ARBA" id="ARBA00023316"/>
    </source>
</evidence>